<organism evidence="1">
    <name type="scientific">Campylobacter sp. CCS1377</name>
    <dbReference type="NCBI Taxonomy" id="3158229"/>
    <lineage>
        <taxon>Bacteria</taxon>
        <taxon>Pseudomonadati</taxon>
        <taxon>Campylobacterota</taxon>
        <taxon>Epsilonproteobacteria</taxon>
        <taxon>Campylobacterales</taxon>
        <taxon>Campylobacteraceae</taxon>
        <taxon>Campylobacter</taxon>
    </lineage>
</organism>
<protein>
    <submittedName>
        <fullName evidence="1">Uncharacterized protein</fullName>
    </submittedName>
</protein>
<gene>
    <name evidence="1" type="ORF">AAH949_02685</name>
</gene>
<evidence type="ECO:0000313" key="1">
    <source>
        <dbReference type="EMBL" id="XBJ29760.1"/>
    </source>
</evidence>
<name>A0AAU7E8C8_9BACT</name>
<dbReference type="AlphaFoldDB" id="A0AAU7E8C8"/>
<sequence length="77" mass="8852">MRDYKDELDKNVTISLLEEGKKVDTKNLIKVLENSPKKGQNMITIGKENLNDEILKWVLENNKSISIDKLNPQRAKA</sequence>
<dbReference type="RefSeq" id="WP_348518906.1">
    <property type="nucleotide sequence ID" value="NZ_CP155620.1"/>
</dbReference>
<proteinExistence type="predicted"/>
<reference evidence="1" key="1">
    <citation type="submission" date="2024-05" db="EMBL/GenBank/DDBJ databases">
        <title>Campylobacter coli isolated from environmental waters in Slovenia.</title>
        <authorList>
            <person name="Zautner A.E."/>
            <person name="Bunk B."/>
            <person name="Riedel T."/>
            <person name="Sproeer C."/>
        </authorList>
    </citation>
    <scope>NUCLEOTIDE SEQUENCE</scope>
    <source>
        <strain evidence="1">CCS1377</strain>
    </source>
</reference>
<dbReference type="EMBL" id="CP155620">
    <property type="protein sequence ID" value="XBJ29760.1"/>
    <property type="molecule type" value="Genomic_DNA"/>
</dbReference>
<accession>A0AAU7E8C8</accession>